<name>A0A9W9YWG9_9CNID</name>
<evidence type="ECO:0000313" key="2">
    <source>
        <dbReference type="Proteomes" id="UP001163046"/>
    </source>
</evidence>
<comment type="caution">
    <text evidence="1">The sequence shown here is derived from an EMBL/GenBank/DDBJ whole genome shotgun (WGS) entry which is preliminary data.</text>
</comment>
<evidence type="ECO:0000313" key="1">
    <source>
        <dbReference type="EMBL" id="KAJ7370741.1"/>
    </source>
</evidence>
<dbReference type="GO" id="GO:0003950">
    <property type="term" value="F:NAD+ poly-ADP-ribosyltransferase activity"/>
    <property type="evidence" value="ECO:0007669"/>
    <property type="project" value="UniProtKB-EC"/>
</dbReference>
<reference evidence="1" key="1">
    <citation type="submission" date="2023-01" db="EMBL/GenBank/DDBJ databases">
        <title>Genome assembly of the deep-sea coral Lophelia pertusa.</title>
        <authorList>
            <person name="Herrera S."/>
            <person name="Cordes E."/>
        </authorList>
    </citation>
    <scope>NUCLEOTIDE SEQUENCE</scope>
    <source>
        <strain evidence="1">USNM1676648</strain>
        <tissue evidence="1">Polyp</tissue>
    </source>
</reference>
<dbReference type="OrthoDB" id="10054666at2759"/>
<dbReference type="EMBL" id="MU826857">
    <property type="protein sequence ID" value="KAJ7370741.1"/>
    <property type="molecule type" value="Genomic_DNA"/>
</dbReference>
<gene>
    <name evidence="1" type="primary">CACHD1_3</name>
    <name evidence="1" type="ORF">OS493_030161</name>
</gene>
<keyword evidence="2" id="KW-1185">Reference proteome</keyword>
<sequence length="220" mass="24716">MKAPAHLKEKTKADFSSVRTVFDTNKNKVKWQYFGSTEGISTMFPAARVSKCGKYDNRIRPWYVTTATPSPKNIVILLDSSTSIGLDHNLDAAKDTAKLVVSTLNPSRQGATRYIKAFQKAFEILKNHLKVFIQSNRYPKGALHDSPAHGTEAPKQTNSVDWDNQWLPQAGKGKKNDPYSKLQAYFLNTDRKATPAKESDVVFSPPYVDGLGDWVFEYLK</sequence>
<dbReference type="InterPro" id="IPR036465">
    <property type="entry name" value="vWFA_dom_sf"/>
</dbReference>
<dbReference type="AlphaFoldDB" id="A0A9W9YWG9"/>
<dbReference type="EC" id="2.4.2.30" evidence="1"/>
<dbReference type="Proteomes" id="UP001163046">
    <property type="component" value="Unassembled WGS sequence"/>
</dbReference>
<proteinExistence type="predicted"/>
<keyword evidence="1" id="KW-0808">Transferase</keyword>
<dbReference type="PANTHER" id="PTHR10166">
    <property type="entry name" value="VOLTAGE-DEPENDENT CALCIUM CHANNEL SUBUNIT ALPHA-2/DELTA-RELATED"/>
    <property type="match status" value="1"/>
</dbReference>
<protein>
    <submittedName>
        <fullName evidence="1">VWFA and cache domain-containing protein 1</fullName>
        <ecNumber evidence="1">2.4.2.30</ecNumber>
    </submittedName>
</protein>
<dbReference type="GO" id="GO:0005245">
    <property type="term" value="F:voltage-gated calcium channel activity"/>
    <property type="evidence" value="ECO:0007669"/>
    <property type="project" value="TreeGrafter"/>
</dbReference>
<dbReference type="SUPFAM" id="SSF53300">
    <property type="entry name" value="vWA-like"/>
    <property type="match status" value="1"/>
</dbReference>
<dbReference type="InterPro" id="IPR051173">
    <property type="entry name" value="Ca_channel_alpha-2/delta"/>
</dbReference>
<accession>A0A9W9YWG9</accession>
<dbReference type="GO" id="GO:0005891">
    <property type="term" value="C:voltage-gated calcium channel complex"/>
    <property type="evidence" value="ECO:0007669"/>
    <property type="project" value="TreeGrafter"/>
</dbReference>
<dbReference type="PANTHER" id="PTHR10166:SF66">
    <property type="entry name" value="VWFA AND CACHE DOMAIN-CONTAINING PROTEIN CG16868"/>
    <property type="match status" value="1"/>
</dbReference>
<keyword evidence="1" id="KW-0328">Glycosyltransferase</keyword>
<organism evidence="1 2">
    <name type="scientific">Desmophyllum pertusum</name>
    <dbReference type="NCBI Taxonomy" id="174260"/>
    <lineage>
        <taxon>Eukaryota</taxon>
        <taxon>Metazoa</taxon>
        <taxon>Cnidaria</taxon>
        <taxon>Anthozoa</taxon>
        <taxon>Hexacorallia</taxon>
        <taxon>Scleractinia</taxon>
        <taxon>Caryophylliina</taxon>
        <taxon>Caryophylliidae</taxon>
        <taxon>Desmophyllum</taxon>
    </lineage>
</organism>